<evidence type="ECO:0000256" key="1">
    <source>
        <dbReference type="ARBA" id="ARBA00008694"/>
    </source>
</evidence>
<evidence type="ECO:0000313" key="5">
    <source>
        <dbReference type="Proteomes" id="UP000694867"/>
    </source>
</evidence>
<dbReference type="InterPro" id="IPR016181">
    <property type="entry name" value="Acyl_CoA_acyltransferase"/>
</dbReference>
<evidence type="ECO:0000256" key="3">
    <source>
        <dbReference type="ARBA" id="ARBA00023315"/>
    </source>
</evidence>
<dbReference type="FunFam" id="3.40.630.30:FF:000064">
    <property type="entry name" value="GNAT family acetyltransferase"/>
    <property type="match status" value="1"/>
</dbReference>
<evidence type="ECO:0000313" key="6">
    <source>
        <dbReference type="RefSeq" id="XP_003746366.1"/>
    </source>
</evidence>
<protein>
    <submittedName>
        <fullName evidence="6">Diamine acetyltransferase 2</fullName>
    </submittedName>
</protein>
<comment type="similarity">
    <text evidence="1">Belongs to the acetyltransferase family.</text>
</comment>
<dbReference type="GO" id="GO:0008080">
    <property type="term" value="F:N-acetyltransferase activity"/>
    <property type="evidence" value="ECO:0007669"/>
    <property type="project" value="UniProtKB-ARBA"/>
</dbReference>
<gene>
    <name evidence="6" type="primary">LOC100902281</name>
</gene>
<accession>A0AAJ6QWR8</accession>
<dbReference type="RefSeq" id="XP_003746366.1">
    <property type="nucleotide sequence ID" value="XM_003746318.1"/>
</dbReference>
<keyword evidence="3" id="KW-0012">Acyltransferase</keyword>
<dbReference type="PANTHER" id="PTHR10545:SF29">
    <property type="entry name" value="GH14572P-RELATED"/>
    <property type="match status" value="1"/>
</dbReference>
<dbReference type="SUPFAM" id="SSF55729">
    <property type="entry name" value="Acyl-CoA N-acyltransferases (Nat)"/>
    <property type="match status" value="1"/>
</dbReference>
<sequence>MVSYIVRAATESDTQAILDLIVELADYEKMADQVRLRVEQLKCSGFRADGEPWFHAKVAAIVDPCGECDIVGYSIYFFKHDILSNSRSVYMEDLYVKPAYRNRGIGVALWRSVAAHGVQEKCSSLRFAVLSWNEPSIKFYKSQGASDITTTRGVRAYRLKLSQPDQSSS</sequence>
<dbReference type="GeneID" id="100902281"/>
<keyword evidence="2" id="KW-0808">Transferase</keyword>
<dbReference type="InterPro" id="IPR051016">
    <property type="entry name" value="Diverse_Substrate_AcTransf"/>
</dbReference>
<proteinExistence type="inferred from homology"/>
<name>A0AAJ6QWR8_9ACAR</name>
<dbReference type="Pfam" id="PF00583">
    <property type="entry name" value="Acetyltransf_1"/>
    <property type="match status" value="1"/>
</dbReference>
<dbReference type="InterPro" id="IPR000182">
    <property type="entry name" value="GNAT_dom"/>
</dbReference>
<dbReference type="CDD" id="cd04301">
    <property type="entry name" value="NAT_SF"/>
    <property type="match status" value="1"/>
</dbReference>
<evidence type="ECO:0000256" key="2">
    <source>
        <dbReference type="ARBA" id="ARBA00022679"/>
    </source>
</evidence>
<dbReference type="Proteomes" id="UP000694867">
    <property type="component" value="Unplaced"/>
</dbReference>
<dbReference type="Gene3D" id="3.40.630.30">
    <property type="match status" value="1"/>
</dbReference>
<dbReference type="PANTHER" id="PTHR10545">
    <property type="entry name" value="DIAMINE N-ACETYLTRANSFERASE"/>
    <property type="match status" value="1"/>
</dbReference>
<reference evidence="6" key="1">
    <citation type="submission" date="2025-08" db="UniProtKB">
        <authorList>
            <consortium name="RefSeq"/>
        </authorList>
    </citation>
    <scope>IDENTIFICATION</scope>
</reference>
<evidence type="ECO:0000259" key="4">
    <source>
        <dbReference type="PROSITE" id="PS51186"/>
    </source>
</evidence>
<dbReference type="PROSITE" id="PS51186">
    <property type="entry name" value="GNAT"/>
    <property type="match status" value="1"/>
</dbReference>
<organism evidence="5 6">
    <name type="scientific">Galendromus occidentalis</name>
    <name type="common">western predatory mite</name>
    <dbReference type="NCBI Taxonomy" id="34638"/>
    <lineage>
        <taxon>Eukaryota</taxon>
        <taxon>Metazoa</taxon>
        <taxon>Ecdysozoa</taxon>
        <taxon>Arthropoda</taxon>
        <taxon>Chelicerata</taxon>
        <taxon>Arachnida</taxon>
        <taxon>Acari</taxon>
        <taxon>Parasitiformes</taxon>
        <taxon>Mesostigmata</taxon>
        <taxon>Gamasina</taxon>
        <taxon>Phytoseioidea</taxon>
        <taxon>Phytoseiidae</taxon>
        <taxon>Typhlodrominae</taxon>
        <taxon>Galendromus</taxon>
    </lineage>
</organism>
<feature type="domain" description="N-acetyltransferase" evidence="4">
    <location>
        <begin position="4"/>
        <end position="164"/>
    </location>
</feature>
<dbReference type="KEGG" id="goe:100902281"/>
<keyword evidence="5" id="KW-1185">Reference proteome</keyword>
<dbReference type="AlphaFoldDB" id="A0AAJ6QWR8"/>